<accession>A0ABP6Q435</accession>
<keyword evidence="2" id="KW-0812">Transmembrane</keyword>
<feature type="compositionally biased region" description="Basic and acidic residues" evidence="1">
    <location>
        <begin position="108"/>
        <end position="131"/>
    </location>
</feature>
<evidence type="ECO:0008006" key="5">
    <source>
        <dbReference type="Google" id="ProtNLM"/>
    </source>
</evidence>
<keyword evidence="2" id="KW-1133">Transmembrane helix</keyword>
<evidence type="ECO:0000256" key="1">
    <source>
        <dbReference type="SAM" id="MobiDB-lite"/>
    </source>
</evidence>
<organism evidence="3 4">
    <name type="scientific">Actinocorallia longicatena</name>
    <dbReference type="NCBI Taxonomy" id="111803"/>
    <lineage>
        <taxon>Bacteria</taxon>
        <taxon>Bacillati</taxon>
        <taxon>Actinomycetota</taxon>
        <taxon>Actinomycetes</taxon>
        <taxon>Streptosporangiales</taxon>
        <taxon>Thermomonosporaceae</taxon>
        <taxon>Actinocorallia</taxon>
    </lineage>
</organism>
<proteinExistence type="predicted"/>
<comment type="caution">
    <text evidence="3">The sequence shown here is derived from an EMBL/GenBank/DDBJ whole genome shotgun (WGS) entry which is preliminary data.</text>
</comment>
<dbReference type="RefSeq" id="WP_344823174.1">
    <property type="nucleotide sequence ID" value="NZ_BAAAUV010000003.1"/>
</dbReference>
<evidence type="ECO:0000313" key="3">
    <source>
        <dbReference type="EMBL" id="GAA3200112.1"/>
    </source>
</evidence>
<dbReference type="InterPro" id="IPR023346">
    <property type="entry name" value="Lysozyme-like_dom_sf"/>
</dbReference>
<keyword evidence="4" id="KW-1185">Reference proteome</keyword>
<feature type="transmembrane region" description="Helical" evidence="2">
    <location>
        <begin position="57"/>
        <end position="78"/>
    </location>
</feature>
<evidence type="ECO:0000313" key="4">
    <source>
        <dbReference type="Proteomes" id="UP001501237"/>
    </source>
</evidence>
<feature type="region of interest" description="Disordered" evidence="1">
    <location>
        <begin position="1"/>
        <end position="20"/>
    </location>
</feature>
<gene>
    <name evidence="3" type="ORF">GCM10010468_12620</name>
</gene>
<protein>
    <recommendedName>
        <fullName evidence="5">Lytic transglycosylase domain-containing protein</fullName>
    </recommendedName>
</protein>
<sequence>MSEAPQSAWDPAGPETPYPDVKVAGIALAELEREELAERPVRLVPDYAPRPSGPGRVFVTGAVAAVVLVLGASVYAIATSGDDGKAPDVQAVETLAPPADAKPTPVKVDPKQDAKLRRERAANAAAKDKSPKLVVKAAPTEPADADDPSEGAGPPVAPGTAQAIAKGLMPGQGWDPKTQFGCLYNLWMRESGWRTTAGRVNGPYGIPQANPGTKMASAGPKWKTDAATQIKWGFGYIKGRYKTPCGAWGHFQANHWY</sequence>
<reference evidence="4" key="1">
    <citation type="journal article" date="2019" name="Int. J. Syst. Evol. Microbiol.">
        <title>The Global Catalogue of Microorganisms (GCM) 10K type strain sequencing project: providing services to taxonomists for standard genome sequencing and annotation.</title>
        <authorList>
            <consortium name="The Broad Institute Genomics Platform"/>
            <consortium name="The Broad Institute Genome Sequencing Center for Infectious Disease"/>
            <person name="Wu L."/>
            <person name="Ma J."/>
        </authorList>
    </citation>
    <scope>NUCLEOTIDE SEQUENCE [LARGE SCALE GENOMIC DNA]</scope>
    <source>
        <strain evidence="4">JCM 9377</strain>
    </source>
</reference>
<name>A0ABP6Q435_9ACTN</name>
<evidence type="ECO:0000256" key="2">
    <source>
        <dbReference type="SAM" id="Phobius"/>
    </source>
</evidence>
<dbReference type="SUPFAM" id="SSF53955">
    <property type="entry name" value="Lysozyme-like"/>
    <property type="match status" value="1"/>
</dbReference>
<dbReference type="EMBL" id="BAAAUV010000003">
    <property type="protein sequence ID" value="GAA3200112.1"/>
    <property type="molecule type" value="Genomic_DNA"/>
</dbReference>
<dbReference type="Proteomes" id="UP001501237">
    <property type="component" value="Unassembled WGS sequence"/>
</dbReference>
<feature type="region of interest" description="Disordered" evidence="1">
    <location>
        <begin position="95"/>
        <end position="160"/>
    </location>
</feature>
<keyword evidence="2" id="KW-0472">Membrane</keyword>